<dbReference type="EMBL" id="PJQY01000177">
    <property type="protein sequence ID" value="PQQ16699.1"/>
    <property type="molecule type" value="Genomic_DNA"/>
</dbReference>
<evidence type="ECO:0000256" key="1">
    <source>
        <dbReference type="SAM" id="MobiDB-lite"/>
    </source>
</evidence>
<evidence type="ECO:0000313" key="2">
    <source>
        <dbReference type="EMBL" id="PQQ16699.1"/>
    </source>
</evidence>
<reference evidence="2 3" key="1">
    <citation type="submission" date="2018-02" db="EMBL/GenBank/DDBJ databases">
        <title>Draft genome of wild Prunus yedoensis var. nudiflora.</title>
        <authorList>
            <person name="Baek S."/>
            <person name="Kim J.-H."/>
            <person name="Choi K."/>
            <person name="Kim G.-B."/>
            <person name="Cho A."/>
            <person name="Jang H."/>
            <person name="Shin C.-H."/>
            <person name="Yu H.-J."/>
            <person name="Mun J.-H."/>
        </authorList>
    </citation>
    <scope>NUCLEOTIDE SEQUENCE [LARGE SCALE GENOMIC DNA]</scope>
    <source>
        <strain evidence="3">cv. Jeju island</strain>
        <tissue evidence="2">Leaf</tissue>
    </source>
</reference>
<evidence type="ECO:0000313" key="3">
    <source>
        <dbReference type="Proteomes" id="UP000250321"/>
    </source>
</evidence>
<accession>A0A314ZBI8</accession>
<keyword evidence="3" id="KW-1185">Reference proteome</keyword>
<proteinExistence type="predicted"/>
<gene>
    <name evidence="2" type="ORF">Pyn_35197</name>
</gene>
<dbReference type="Proteomes" id="UP000250321">
    <property type="component" value="Unassembled WGS sequence"/>
</dbReference>
<feature type="region of interest" description="Disordered" evidence="1">
    <location>
        <begin position="78"/>
        <end position="114"/>
    </location>
</feature>
<protein>
    <submittedName>
        <fullName evidence="2">Uncharacterized protein</fullName>
    </submittedName>
</protein>
<sequence length="114" mass="12645">MKVLFIVRRRRSWVDWEGGELSEDEEGQLEVIHALPPKDRDATKLLSASFLRESGLLDLIPEAMGVDRNDSRALEKLLKKGARASSSSPRRQKPPIRGRNEGVSLAAPTGQAEV</sequence>
<comment type="caution">
    <text evidence="2">The sequence shown here is derived from an EMBL/GenBank/DDBJ whole genome shotgun (WGS) entry which is preliminary data.</text>
</comment>
<dbReference type="AlphaFoldDB" id="A0A314ZBI8"/>
<name>A0A314ZBI8_PRUYE</name>
<organism evidence="2 3">
    <name type="scientific">Prunus yedoensis var. nudiflora</name>
    <dbReference type="NCBI Taxonomy" id="2094558"/>
    <lineage>
        <taxon>Eukaryota</taxon>
        <taxon>Viridiplantae</taxon>
        <taxon>Streptophyta</taxon>
        <taxon>Embryophyta</taxon>
        <taxon>Tracheophyta</taxon>
        <taxon>Spermatophyta</taxon>
        <taxon>Magnoliopsida</taxon>
        <taxon>eudicotyledons</taxon>
        <taxon>Gunneridae</taxon>
        <taxon>Pentapetalae</taxon>
        <taxon>rosids</taxon>
        <taxon>fabids</taxon>
        <taxon>Rosales</taxon>
        <taxon>Rosaceae</taxon>
        <taxon>Amygdaloideae</taxon>
        <taxon>Amygdaleae</taxon>
        <taxon>Prunus</taxon>
    </lineage>
</organism>